<feature type="transmembrane region" description="Helical" evidence="1">
    <location>
        <begin position="102"/>
        <end position="123"/>
    </location>
</feature>
<keyword evidence="1" id="KW-0472">Membrane</keyword>
<dbReference type="InParanoid" id="A0A2G4YVZ9"/>
<gene>
    <name evidence="2" type="ORF">CRD36_00590</name>
</gene>
<keyword evidence="3" id="KW-1185">Reference proteome</keyword>
<accession>A0A2G4YVZ9</accession>
<evidence type="ECO:0000256" key="1">
    <source>
        <dbReference type="SAM" id="Phobius"/>
    </source>
</evidence>
<evidence type="ECO:0000313" key="3">
    <source>
        <dbReference type="Proteomes" id="UP000229730"/>
    </source>
</evidence>
<evidence type="ECO:0008006" key="4">
    <source>
        <dbReference type="Google" id="ProtNLM"/>
    </source>
</evidence>
<comment type="caution">
    <text evidence="2">The sequence shown here is derived from an EMBL/GenBank/DDBJ whole genome shotgun (WGS) entry which is preliminary data.</text>
</comment>
<dbReference type="AlphaFoldDB" id="A0A2G4YVZ9"/>
<evidence type="ECO:0000313" key="2">
    <source>
        <dbReference type="EMBL" id="PHZ86420.1"/>
    </source>
</evidence>
<reference evidence="2 3" key="1">
    <citation type="submission" date="2017-10" db="EMBL/GenBank/DDBJ databases">
        <title>Frigbacter circumglobatus gen. nov. sp. nov., isolated from sediment cultured in situ.</title>
        <authorList>
            <person name="Zhao Z."/>
        </authorList>
    </citation>
    <scope>NUCLEOTIDE SEQUENCE [LARGE SCALE GENOMIC DNA]</scope>
    <source>
        <strain evidence="2 3">ZYL</strain>
    </source>
</reference>
<dbReference type="EMBL" id="PDEM01000007">
    <property type="protein sequence ID" value="PHZ86420.1"/>
    <property type="molecule type" value="Genomic_DNA"/>
</dbReference>
<protein>
    <recommendedName>
        <fullName evidence="4">DUF2177 domain-containing protein</fullName>
    </recommendedName>
</protein>
<organism evidence="2 3">
    <name type="scientific">Paremcibacter congregatus</name>
    <dbReference type="NCBI Taxonomy" id="2043170"/>
    <lineage>
        <taxon>Bacteria</taxon>
        <taxon>Pseudomonadati</taxon>
        <taxon>Pseudomonadota</taxon>
        <taxon>Alphaproteobacteria</taxon>
        <taxon>Emcibacterales</taxon>
        <taxon>Emcibacteraceae</taxon>
        <taxon>Paremcibacter</taxon>
    </lineage>
</organism>
<feature type="transmembrane region" description="Helical" evidence="1">
    <location>
        <begin position="40"/>
        <end position="63"/>
    </location>
</feature>
<dbReference type="Proteomes" id="UP000229730">
    <property type="component" value="Unassembled WGS sequence"/>
</dbReference>
<sequence>MAIVAAYVVMSILGMAADQLLSDFTPMMKAMGRMGPDLEAHFIWMMLGYLIVTIFFCYIYAHFHEGKGWTEGARFGLYIGLMMAGISMVMYAVLPMSAMESLISAITGIIIYVAGGITTSLVYKAED</sequence>
<name>A0A2G4YVZ9_9PROT</name>
<keyword evidence="1" id="KW-1133">Transmembrane helix</keyword>
<feature type="transmembrane region" description="Helical" evidence="1">
    <location>
        <begin position="75"/>
        <end position="96"/>
    </location>
</feature>
<keyword evidence="1" id="KW-0812">Transmembrane</keyword>
<proteinExistence type="predicted"/>